<evidence type="ECO:0000256" key="3">
    <source>
        <dbReference type="SAM" id="SignalP"/>
    </source>
</evidence>
<feature type="chain" id="PRO_5029704228" description="VWFA domain-containing protein" evidence="3">
    <location>
        <begin position="25"/>
        <end position="620"/>
    </location>
</feature>
<dbReference type="Proteomes" id="UP000466345">
    <property type="component" value="Unassembled WGS sequence"/>
</dbReference>
<comment type="caution">
    <text evidence="5">The sequence shown here is derived from an EMBL/GenBank/DDBJ whole genome shotgun (WGS) entry which is preliminary data.</text>
</comment>
<dbReference type="PANTHER" id="PTHR10579:SF43">
    <property type="entry name" value="ZINC FINGER (C3HC4-TYPE RING FINGER) FAMILY PROTEIN"/>
    <property type="match status" value="1"/>
</dbReference>
<dbReference type="RefSeq" id="WP_153452299.1">
    <property type="nucleotide sequence ID" value="NZ_WEGJ01000008.1"/>
</dbReference>
<keyword evidence="2" id="KW-0472">Membrane</keyword>
<keyword evidence="2" id="KW-1133">Transmembrane helix</keyword>
<gene>
    <name evidence="5" type="ORF">SRB5_28200</name>
</gene>
<keyword evidence="6" id="KW-1185">Reference proteome</keyword>
<dbReference type="PANTHER" id="PTHR10579">
    <property type="entry name" value="CALCIUM-ACTIVATED CHLORIDE CHANNEL REGULATOR"/>
    <property type="match status" value="1"/>
</dbReference>
<protein>
    <recommendedName>
        <fullName evidence="4">VWFA domain-containing protein</fullName>
    </recommendedName>
</protein>
<dbReference type="SMART" id="SM00327">
    <property type="entry name" value="VWA"/>
    <property type="match status" value="1"/>
</dbReference>
<dbReference type="SUPFAM" id="SSF53300">
    <property type="entry name" value="vWA-like"/>
    <property type="match status" value="1"/>
</dbReference>
<dbReference type="InterPro" id="IPR051266">
    <property type="entry name" value="CLCR"/>
</dbReference>
<evidence type="ECO:0000256" key="2">
    <source>
        <dbReference type="SAM" id="Phobius"/>
    </source>
</evidence>
<keyword evidence="2" id="KW-0812">Transmembrane</keyword>
<dbReference type="Pfam" id="PF13519">
    <property type="entry name" value="VWA_2"/>
    <property type="match status" value="1"/>
</dbReference>
<name>A0A7K0CHA0_9ACTN</name>
<evidence type="ECO:0000313" key="5">
    <source>
        <dbReference type="EMBL" id="MQY12683.1"/>
    </source>
</evidence>
<dbReference type="InterPro" id="IPR036465">
    <property type="entry name" value="vWFA_dom_sf"/>
</dbReference>
<reference evidence="5 6" key="1">
    <citation type="submission" date="2019-10" db="EMBL/GenBank/DDBJ databases">
        <title>Streptomyces smaragdinus sp. nov. and Streptomyces fabii sp. nov., isolated from the gut of fungus growing-termite Macrotermes natalensis.</title>
        <authorList>
            <person name="Schwitalla J."/>
            <person name="Benndorf R."/>
            <person name="Martin K."/>
            <person name="De Beer W."/>
            <person name="Kaster A.-K."/>
            <person name="Vollmers J."/>
            <person name="Poulsen M."/>
            <person name="Beemelmanns C."/>
        </authorList>
    </citation>
    <scope>NUCLEOTIDE SEQUENCE [LARGE SCALE GENOMIC DNA]</scope>
    <source>
        <strain evidence="5 6">RB5</strain>
    </source>
</reference>
<accession>A0A7K0CHA0</accession>
<keyword evidence="3" id="KW-0732">Signal</keyword>
<dbReference type="EMBL" id="WEGJ01000008">
    <property type="protein sequence ID" value="MQY12683.1"/>
    <property type="molecule type" value="Genomic_DNA"/>
</dbReference>
<dbReference type="PROSITE" id="PS50234">
    <property type="entry name" value="VWFA"/>
    <property type="match status" value="1"/>
</dbReference>
<evidence type="ECO:0000259" key="4">
    <source>
        <dbReference type="PROSITE" id="PS50234"/>
    </source>
</evidence>
<organism evidence="5 6">
    <name type="scientific">Streptomyces smaragdinus</name>
    <dbReference type="NCBI Taxonomy" id="2585196"/>
    <lineage>
        <taxon>Bacteria</taxon>
        <taxon>Bacillati</taxon>
        <taxon>Actinomycetota</taxon>
        <taxon>Actinomycetes</taxon>
        <taxon>Kitasatosporales</taxon>
        <taxon>Streptomycetaceae</taxon>
        <taxon>Streptomyces</taxon>
    </lineage>
</organism>
<feature type="region of interest" description="Disordered" evidence="1">
    <location>
        <begin position="554"/>
        <end position="583"/>
    </location>
</feature>
<dbReference type="AlphaFoldDB" id="A0A7K0CHA0"/>
<dbReference type="OrthoDB" id="4318225at2"/>
<dbReference type="InterPro" id="IPR002035">
    <property type="entry name" value="VWF_A"/>
</dbReference>
<evidence type="ECO:0000256" key="1">
    <source>
        <dbReference type="SAM" id="MobiDB-lite"/>
    </source>
</evidence>
<evidence type="ECO:0000313" key="6">
    <source>
        <dbReference type="Proteomes" id="UP000466345"/>
    </source>
</evidence>
<proteinExistence type="predicted"/>
<sequence length="620" mass="64757">MRGLTAGAVAGAILLLTAAPPATASVRTQQPDYDNSGLIMVLDSSGSMRDDDGSGGTRIDAARTAVGNVVDSLPDGYPTGLRVYGADKTRGCTDTRLVQPVRPLDRDGVKAAVAAVRPKGDTPIGYALRQAAEDLPATAPGALGHRSILLISDGEDNCGAPEPCEVAAELGKKGIDLRIDTIGFQVKGRARAQLECVAEAGHGSYYDAPDADALGRQLERAGRLSAHGYRFKGAPVDGGPTAEDAAELSRPGQFLDSIGPGETKWYAATLDASSAADFGVTAVPQPGVAVKYGDGIDLRLTATDTYTSQCDAQSDDQRQEEGAHVLTNAVSRVPSSDGGHACDRAGRYLLSVARVTSPGADRARWPVELRFGLEDPLKQGLVPAQSETEYGDVQLPTGEPQDIEGGTGFNDATALTPGVWRDRLLPGQTTYYRIPVGWGQQLRYRAEFANEPTLREGGGVSSYVDTDLFAEGRNAIGDGPYTSSKSYYGEPVAADLGTVPVSWTNRWETDGAVVPVRHRGDYYIAVRLGPNAARFARNAAIGVVLRVAVGGRAKAGPQHNAPALQARDGNENGKKTTAGGGSGDDGAGIPLIAGATGGGLLLVAVIVFAVVRRTRQRGTR</sequence>
<feature type="domain" description="VWFA" evidence="4">
    <location>
        <begin position="37"/>
        <end position="221"/>
    </location>
</feature>
<feature type="transmembrane region" description="Helical" evidence="2">
    <location>
        <begin position="591"/>
        <end position="611"/>
    </location>
</feature>
<feature type="signal peptide" evidence="3">
    <location>
        <begin position="1"/>
        <end position="24"/>
    </location>
</feature>
<dbReference type="Gene3D" id="3.40.50.410">
    <property type="entry name" value="von Willebrand factor, type A domain"/>
    <property type="match status" value="1"/>
</dbReference>